<dbReference type="AlphaFoldDB" id="A0A507DTB2"/>
<sequence length="129" mass="15139">MKNPSKSRQLDEVFLLPLKMLAKSRYVLDNCQRRYVRTPSFKINGLVLSIDTTSKPPPVDRKVEDGINLPNIFSNKRFVRSHDIAHTYYSTTKYKRKVWHADKAKRGELDRVLTKSWSIIASMCKEIRR</sequence>
<evidence type="ECO:0000313" key="1">
    <source>
        <dbReference type="EMBL" id="TPX54188.1"/>
    </source>
</evidence>
<reference evidence="1 2" key="1">
    <citation type="journal article" date="2019" name="Sci. Rep.">
        <title>Comparative genomics of chytrid fungi reveal insights into the obligate biotrophic and pathogenic lifestyle of Synchytrium endobioticum.</title>
        <authorList>
            <person name="van de Vossenberg B.T.L.H."/>
            <person name="Warris S."/>
            <person name="Nguyen H.D.T."/>
            <person name="van Gent-Pelzer M.P.E."/>
            <person name="Joly D.L."/>
            <person name="van de Geest H.C."/>
            <person name="Bonants P.J.M."/>
            <person name="Smith D.S."/>
            <person name="Levesque C.A."/>
            <person name="van der Lee T.A.J."/>
        </authorList>
    </citation>
    <scope>NUCLEOTIDE SEQUENCE [LARGE SCALE GENOMIC DNA]</scope>
    <source>
        <strain evidence="1 2">MB42</strain>
    </source>
</reference>
<accession>A0A507DTB2</accession>
<dbReference type="VEuPathDB" id="FungiDB:SeMB42_g00397"/>
<protein>
    <submittedName>
        <fullName evidence="1">Uncharacterized protein</fullName>
    </submittedName>
</protein>
<dbReference type="Proteomes" id="UP000317494">
    <property type="component" value="Unassembled WGS sequence"/>
</dbReference>
<gene>
    <name evidence="1" type="ORF">SeMB42_g00397</name>
</gene>
<keyword evidence="2" id="KW-1185">Reference proteome</keyword>
<dbReference type="EMBL" id="QEAN01000008">
    <property type="protein sequence ID" value="TPX54188.1"/>
    <property type="molecule type" value="Genomic_DNA"/>
</dbReference>
<name>A0A507DTB2_9FUNG</name>
<organism evidence="1 2">
    <name type="scientific">Synchytrium endobioticum</name>
    <dbReference type="NCBI Taxonomy" id="286115"/>
    <lineage>
        <taxon>Eukaryota</taxon>
        <taxon>Fungi</taxon>
        <taxon>Fungi incertae sedis</taxon>
        <taxon>Chytridiomycota</taxon>
        <taxon>Chytridiomycota incertae sedis</taxon>
        <taxon>Chytridiomycetes</taxon>
        <taxon>Synchytriales</taxon>
        <taxon>Synchytriaceae</taxon>
        <taxon>Synchytrium</taxon>
    </lineage>
</organism>
<comment type="caution">
    <text evidence="1">The sequence shown here is derived from an EMBL/GenBank/DDBJ whole genome shotgun (WGS) entry which is preliminary data.</text>
</comment>
<proteinExistence type="predicted"/>
<evidence type="ECO:0000313" key="2">
    <source>
        <dbReference type="Proteomes" id="UP000317494"/>
    </source>
</evidence>